<comment type="caution">
    <text evidence="1">The sequence shown here is derived from an EMBL/GenBank/DDBJ whole genome shotgun (WGS) entry which is preliminary data.</text>
</comment>
<dbReference type="OrthoDB" id="677204at2"/>
<proteinExistence type="predicted"/>
<dbReference type="AlphaFoldDB" id="A0A512RIM6"/>
<reference evidence="1 2" key="1">
    <citation type="submission" date="2019-07" db="EMBL/GenBank/DDBJ databases">
        <title>Whole genome shotgun sequence of Chitinophaga cymbidii NBRC 109752.</title>
        <authorList>
            <person name="Hosoyama A."/>
            <person name="Uohara A."/>
            <person name="Ohji S."/>
            <person name="Ichikawa N."/>
        </authorList>
    </citation>
    <scope>NUCLEOTIDE SEQUENCE [LARGE SCALE GENOMIC DNA]</scope>
    <source>
        <strain evidence="1 2">NBRC 109752</strain>
    </source>
</reference>
<name>A0A512RIM6_9BACT</name>
<protein>
    <submittedName>
        <fullName evidence="1">Uncharacterized protein</fullName>
    </submittedName>
</protein>
<evidence type="ECO:0000313" key="1">
    <source>
        <dbReference type="EMBL" id="GEP95559.1"/>
    </source>
</evidence>
<dbReference type="RefSeq" id="WP_146859908.1">
    <property type="nucleotide sequence ID" value="NZ_BKAU01000001.1"/>
</dbReference>
<sequence length="202" mass="23173">MWDKITVGKFQQLHDIIAGQSFENELDKRLHLLACLEDKEPQHYEDMPLPRFMEEVKKTHFLSVSDIPSVKAKRELVIDGAKYRVLYDFRDLTAGQFIDAINETKNKDEHVQKLHRILAAISVPEGKKYGDMPFDDVADAMLEVGILDAQAIALFFCDLWSRFLKDIPVYLAKRVRKAKKGDWKKLETALRNIGVGSNVPAM</sequence>
<accession>A0A512RIM6</accession>
<dbReference type="Proteomes" id="UP000321436">
    <property type="component" value="Unassembled WGS sequence"/>
</dbReference>
<gene>
    <name evidence="1" type="ORF">CCY01nite_18190</name>
</gene>
<keyword evidence="2" id="KW-1185">Reference proteome</keyword>
<evidence type="ECO:0000313" key="2">
    <source>
        <dbReference type="Proteomes" id="UP000321436"/>
    </source>
</evidence>
<dbReference type="EMBL" id="BKAU01000001">
    <property type="protein sequence ID" value="GEP95559.1"/>
    <property type="molecule type" value="Genomic_DNA"/>
</dbReference>
<organism evidence="1 2">
    <name type="scientific">Chitinophaga cymbidii</name>
    <dbReference type="NCBI Taxonomy" id="1096750"/>
    <lineage>
        <taxon>Bacteria</taxon>
        <taxon>Pseudomonadati</taxon>
        <taxon>Bacteroidota</taxon>
        <taxon>Chitinophagia</taxon>
        <taxon>Chitinophagales</taxon>
        <taxon>Chitinophagaceae</taxon>
        <taxon>Chitinophaga</taxon>
    </lineage>
</organism>